<dbReference type="Proteomes" id="UP000887565">
    <property type="component" value="Unplaced"/>
</dbReference>
<sequence>QNTPINPVSLALPPQLVAALILQSAIAPIGVTKSQISLWRNPPLLQPQGHHHHHLACLSSAAASTPRSAMPLGLTLRDVKMTFHFLQMDTIQPTHGQQMCPATLTNGAAPLETVQCLTFHLLY</sequence>
<reference evidence="2" key="1">
    <citation type="submission" date="2022-11" db="UniProtKB">
        <authorList>
            <consortium name="WormBaseParasite"/>
        </authorList>
    </citation>
    <scope>IDENTIFICATION</scope>
</reference>
<accession>A0A915J0V3</accession>
<evidence type="ECO:0000313" key="2">
    <source>
        <dbReference type="WBParaSite" id="nRc.2.0.1.t20091-RA"/>
    </source>
</evidence>
<proteinExistence type="predicted"/>
<protein>
    <submittedName>
        <fullName evidence="2">Uncharacterized protein</fullName>
    </submittedName>
</protein>
<organism evidence="1 2">
    <name type="scientific">Romanomermis culicivorax</name>
    <name type="common">Nematode worm</name>
    <dbReference type="NCBI Taxonomy" id="13658"/>
    <lineage>
        <taxon>Eukaryota</taxon>
        <taxon>Metazoa</taxon>
        <taxon>Ecdysozoa</taxon>
        <taxon>Nematoda</taxon>
        <taxon>Enoplea</taxon>
        <taxon>Dorylaimia</taxon>
        <taxon>Mermithida</taxon>
        <taxon>Mermithoidea</taxon>
        <taxon>Mermithidae</taxon>
        <taxon>Romanomermis</taxon>
    </lineage>
</organism>
<evidence type="ECO:0000313" key="1">
    <source>
        <dbReference type="Proteomes" id="UP000887565"/>
    </source>
</evidence>
<dbReference type="WBParaSite" id="nRc.2.0.1.t20091-RA">
    <property type="protein sequence ID" value="nRc.2.0.1.t20091-RA"/>
    <property type="gene ID" value="nRc.2.0.1.g20091"/>
</dbReference>
<name>A0A915J0V3_ROMCU</name>
<dbReference type="AlphaFoldDB" id="A0A915J0V3"/>
<keyword evidence="1" id="KW-1185">Reference proteome</keyword>